<evidence type="ECO:0000259" key="3">
    <source>
        <dbReference type="Pfam" id="PF13359"/>
    </source>
</evidence>
<accession>A0ABQ9GAV2</accession>
<name>A0ABQ9GAV2_9NEOP</name>
<sequence>MLEALAESQMEVSSKTHNYRRNSKMDNLRYNFHEAFELNSYIMKLLWGAPPSYSSERIFNYRLSRAQHVIENTFGVMCLVFRVLRKPILLKPKEANKIVLTMAYLHFFFFV</sequence>
<dbReference type="Proteomes" id="UP001159363">
    <property type="component" value="Chromosome 12"/>
</dbReference>
<dbReference type="Pfam" id="PF13359">
    <property type="entry name" value="DDE_Tnp_4"/>
    <property type="match status" value="1"/>
</dbReference>
<proteinExistence type="predicted"/>
<keyword evidence="5" id="KW-1185">Reference proteome</keyword>
<dbReference type="InterPro" id="IPR027806">
    <property type="entry name" value="HARBI1_dom"/>
</dbReference>
<keyword evidence="2" id="KW-0479">Metal-binding</keyword>
<dbReference type="EMBL" id="JARBHB010000013">
    <property type="protein sequence ID" value="KAJ8869544.1"/>
    <property type="molecule type" value="Genomic_DNA"/>
</dbReference>
<comment type="caution">
    <text evidence="4">The sequence shown here is derived from an EMBL/GenBank/DDBJ whole genome shotgun (WGS) entry which is preliminary data.</text>
</comment>
<protein>
    <recommendedName>
        <fullName evidence="3">DDE Tnp4 domain-containing protein</fullName>
    </recommendedName>
</protein>
<organism evidence="4 5">
    <name type="scientific">Dryococelus australis</name>
    <dbReference type="NCBI Taxonomy" id="614101"/>
    <lineage>
        <taxon>Eukaryota</taxon>
        <taxon>Metazoa</taxon>
        <taxon>Ecdysozoa</taxon>
        <taxon>Arthropoda</taxon>
        <taxon>Hexapoda</taxon>
        <taxon>Insecta</taxon>
        <taxon>Pterygota</taxon>
        <taxon>Neoptera</taxon>
        <taxon>Polyneoptera</taxon>
        <taxon>Phasmatodea</taxon>
        <taxon>Verophasmatodea</taxon>
        <taxon>Anareolatae</taxon>
        <taxon>Phasmatidae</taxon>
        <taxon>Eurycanthinae</taxon>
        <taxon>Dryococelus</taxon>
    </lineage>
</organism>
<evidence type="ECO:0000313" key="5">
    <source>
        <dbReference type="Proteomes" id="UP001159363"/>
    </source>
</evidence>
<feature type="domain" description="DDE Tnp4" evidence="3">
    <location>
        <begin position="35"/>
        <end position="106"/>
    </location>
</feature>
<gene>
    <name evidence="4" type="ORF">PR048_028535</name>
</gene>
<comment type="cofactor">
    <cofactor evidence="1">
        <name>a divalent metal cation</name>
        <dbReference type="ChEBI" id="CHEBI:60240"/>
    </cofactor>
</comment>
<evidence type="ECO:0000313" key="4">
    <source>
        <dbReference type="EMBL" id="KAJ8869544.1"/>
    </source>
</evidence>
<reference evidence="4 5" key="1">
    <citation type="submission" date="2023-02" db="EMBL/GenBank/DDBJ databases">
        <title>LHISI_Scaffold_Assembly.</title>
        <authorList>
            <person name="Stuart O.P."/>
            <person name="Cleave R."/>
            <person name="Magrath M.J.L."/>
            <person name="Mikheyev A.S."/>
        </authorList>
    </citation>
    <scope>NUCLEOTIDE SEQUENCE [LARGE SCALE GENOMIC DNA]</scope>
    <source>
        <strain evidence="4">Daus_M_001</strain>
        <tissue evidence="4">Leg muscle</tissue>
    </source>
</reference>
<evidence type="ECO:0000256" key="2">
    <source>
        <dbReference type="ARBA" id="ARBA00022723"/>
    </source>
</evidence>
<evidence type="ECO:0000256" key="1">
    <source>
        <dbReference type="ARBA" id="ARBA00001968"/>
    </source>
</evidence>